<dbReference type="SMART" id="SM00338">
    <property type="entry name" value="BRLZ"/>
    <property type="match status" value="1"/>
</dbReference>
<dbReference type="InterPro" id="IPR045314">
    <property type="entry name" value="bZIP_plant_GBF1"/>
</dbReference>
<evidence type="ECO:0000256" key="4">
    <source>
        <dbReference type="ARBA" id="ARBA00023125"/>
    </source>
</evidence>
<dbReference type="GO" id="GO:0003700">
    <property type="term" value="F:DNA-binding transcription factor activity"/>
    <property type="evidence" value="ECO:0007669"/>
    <property type="project" value="InterPro"/>
</dbReference>
<dbReference type="Gene3D" id="1.20.5.170">
    <property type="match status" value="1"/>
</dbReference>
<proteinExistence type="inferred from homology"/>
<keyword evidence="5" id="KW-0804">Transcription</keyword>
<feature type="compositionally biased region" description="Polar residues" evidence="7">
    <location>
        <begin position="220"/>
        <end position="231"/>
    </location>
</feature>
<evidence type="ECO:0000256" key="7">
    <source>
        <dbReference type="SAM" id="MobiDB-lite"/>
    </source>
</evidence>
<keyword evidence="4" id="KW-0238">DNA-binding</keyword>
<feature type="compositionally biased region" description="Basic and acidic residues" evidence="7">
    <location>
        <begin position="300"/>
        <end position="327"/>
    </location>
</feature>
<dbReference type="InterPro" id="IPR012900">
    <property type="entry name" value="MFMR"/>
</dbReference>
<dbReference type="Pfam" id="PF07777">
    <property type="entry name" value="MFMR"/>
    <property type="match status" value="1"/>
</dbReference>
<reference evidence="9 10" key="1">
    <citation type="journal article" date="2018" name="PLoS Genet.">
        <title>Population sequencing reveals clonal diversity and ancestral inbreeding in the grapevine cultivar Chardonnay.</title>
        <authorList>
            <person name="Roach M.J."/>
            <person name="Johnson D.L."/>
            <person name="Bohlmann J."/>
            <person name="van Vuuren H.J."/>
            <person name="Jones S.J."/>
            <person name="Pretorius I.S."/>
            <person name="Schmidt S.A."/>
            <person name="Borneman A.R."/>
        </authorList>
    </citation>
    <scope>NUCLEOTIDE SEQUENCE [LARGE SCALE GENOMIC DNA]</scope>
    <source>
        <strain evidence="10">cv. Chardonnay</strain>
        <tissue evidence="9">Leaf</tissue>
    </source>
</reference>
<dbReference type="Proteomes" id="UP000288805">
    <property type="component" value="Unassembled WGS sequence"/>
</dbReference>
<evidence type="ECO:0000256" key="3">
    <source>
        <dbReference type="ARBA" id="ARBA00023015"/>
    </source>
</evidence>
<dbReference type="AlphaFoldDB" id="A0A438J5J6"/>
<feature type="compositionally biased region" description="Low complexity" evidence="7">
    <location>
        <begin position="204"/>
        <end position="215"/>
    </location>
</feature>
<evidence type="ECO:0000313" key="10">
    <source>
        <dbReference type="Proteomes" id="UP000288805"/>
    </source>
</evidence>
<evidence type="ECO:0000313" key="9">
    <source>
        <dbReference type="EMBL" id="RVX04237.1"/>
    </source>
</evidence>
<feature type="region of interest" description="Disordered" evidence="7">
    <location>
        <begin position="296"/>
        <end position="327"/>
    </location>
</feature>
<dbReference type="InterPro" id="IPR004827">
    <property type="entry name" value="bZIP"/>
</dbReference>
<dbReference type="PANTHER" id="PTHR45967:SF38">
    <property type="entry name" value="G-BOX-BINDING FACTOR 2"/>
    <property type="match status" value="1"/>
</dbReference>
<gene>
    <name evidence="9" type="primary">GBF3</name>
    <name evidence="9" type="ORF">CK203_015624</name>
</gene>
<evidence type="ECO:0000259" key="8">
    <source>
        <dbReference type="PROSITE" id="PS50217"/>
    </source>
</evidence>
<dbReference type="Pfam" id="PF00170">
    <property type="entry name" value="bZIP_1"/>
    <property type="match status" value="1"/>
</dbReference>
<feature type="domain" description="BZIP" evidence="8">
    <location>
        <begin position="304"/>
        <end position="367"/>
    </location>
</feature>
<comment type="subcellular location">
    <subcellularLocation>
        <location evidence="1">Nucleus</location>
    </subcellularLocation>
</comment>
<protein>
    <submittedName>
        <fullName evidence="9">G-box-binding factor 3</fullName>
    </submittedName>
</protein>
<evidence type="ECO:0000256" key="2">
    <source>
        <dbReference type="ARBA" id="ARBA00007163"/>
    </source>
</evidence>
<keyword evidence="6" id="KW-0539">Nucleus</keyword>
<sequence length="446" mass="48924">MGKSEAEMSSKSDKISSSAEEQTNIHLLYPDWASIQAYYGSGVPLLAPHFNSAVPGSHFPYPYVWAPSQSYSPSDTLVSQPLIPPYGVPYTAIYSHGGVHAHPAVPLVSLPFVRIVQDMKQQVFRLHGGSDKLNVDLTILTVMQVATPLSKKVPSRSSVDMDQGVRKKFKRLDGLAVPVGNVSTEGDAGGSVYEVSQSVKHGIDGSTDGSDGNTGAFLPQRNSGSEGILSTDNDGNFHRFAGSLSEGEAYAASHKVSVNSVAPTNVAGKSVRPLHRNEEIHAVCVASSTSAGSPFEVCQQDERQLKRERRKQANRESAKKSRLRKQAENEELRMRYETLNEENKALKFEISKLTEHLDKVRLENTALREKLKNKQQLELQGEMAPYKIEADLILPDSPEEVYKLNDSNSLNQNVQMECGIQENPNSETKLHQLLKSNSRTDAIVAG</sequence>
<dbReference type="CDD" id="cd14702">
    <property type="entry name" value="bZIP_plant_GBF1"/>
    <property type="match status" value="1"/>
</dbReference>
<dbReference type="PANTHER" id="PTHR45967">
    <property type="entry name" value="G-BOX-BINDING FACTOR 3-RELATED"/>
    <property type="match status" value="1"/>
</dbReference>
<feature type="region of interest" description="Disordered" evidence="7">
    <location>
        <begin position="204"/>
        <end position="231"/>
    </location>
</feature>
<comment type="caution">
    <text evidence="9">The sequence shown here is derived from an EMBL/GenBank/DDBJ whole genome shotgun (WGS) entry which is preliminary data.</text>
</comment>
<comment type="similarity">
    <text evidence="2">Belongs to the bZIP family.</text>
</comment>
<dbReference type="EMBL" id="QGNW01000062">
    <property type="protein sequence ID" value="RVX04237.1"/>
    <property type="molecule type" value="Genomic_DNA"/>
</dbReference>
<dbReference type="InterPro" id="IPR046347">
    <property type="entry name" value="bZIP_sf"/>
</dbReference>
<name>A0A438J5J6_VITVI</name>
<dbReference type="GO" id="GO:0005634">
    <property type="term" value="C:nucleus"/>
    <property type="evidence" value="ECO:0007669"/>
    <property type="project" value="UniProtKB-SubCell"/>
</dbReference>
<dbReference type="PROSITE" id="PS50217">
    <property type="entry name" value="BZIP"/>
    <property type="match status" value="1"/>
</dbReference>
<dbReference type="GO" id="GO:0000976">
    <property type="term" value="F:transcription cis-regulatory region binding"/>
    <property type="evidence" value="ECO:0007669"/>
    <property type="project" value="UniProtKB-ARBA"/>
</dbReference>
<evidence type="ECO:0000256" key="1">
    <source>
        <dbReference type="ARBA" id="ARBA00004123"/>
    </source>
</evidence>
<keyword evidence="3" id="KW-0805">Transcription regulation</keyword>
<dbReference type="PROSITE" id="PS00036">
    <property type="entry name" value="BZIP_BASIC"/>
    <property type="match status" value="1"/>
</dbReference>
<accession>A0A438J5J6</accession>
<organism evidence="9 10">
    <name type="scientific">Vitis vinifera</name>
    <name type="common">Grape</name>
    <dbReference type="NCBI Taxonomy" id="29760"/>
    <lineage>
        <taxon>Eukaryota</taxon>
        <taxon>Viridiplantae</taxon>
        <taxon>Streptophyta</taxon>
        <taxon>Embryophyta</taxon>
        <taxon>Tracheophyta</taxon>
        <taxon>Spermatophyta</taxon>
        <taxon>Magnoliopsida</taxon>
        <taxon>eudicotyledons</taxon>
        <taxon>Gunneridae</taxon>
        <taxon>Pentapetalae</taxon>
        <taxon>rosids</taxon>
        <taxon>Vitales</taxon>
        <taxon>Vitaceae</taxon>
        <taxon>Viteae</taxon>
        <taxon>Vitis</taxon>
    </lineage>
</organism>
<dbReference type="SUPFAM" id="SSF57959">
    <property type="entry name" value="Leucine zipper domain"/>
    <property type="match status" value="1"/>
</dbReference>
<evidence type="ECO:0000256" key="6">
    <source>
        <dbReference type="ARBA" id="ARBA00023242"/>
    </source>
</evidence>
<dbReference type="InterPro" id="IPR044827">
    <property type="entry name" value="GBF-like"/>
</dbReference>
<evidence type="ECO:0000256" key="5">
    <source>
        <dbReference type="ARBA" id="ARBA00023163"/>
    </source>
</evidence>